<evidence type="ECO:0000256" key="3">
    <source>
        <dbReference type="ARBA" id="ARBA00022771"/>
    </source>
</evidence>
<dbReference type="EMBL" id="LT795058">
    <property type="protein sequence ID" value="SJX62427.1"/>
    <property type="molecule type" value="Genomic_DNA"/>
</dbReference>
<dbReference type="GO" id="GO:0033314">
    <property type="term" value="P:mitotic DNA replication checkpoint signaling"/>
    <property type="evidence" value="ECO:0007669"/>
    <property type="project" value="TreeGrafter"/>
</dbReference>
<evidence type="ECO:0000256" key="1">
    <source>
        <dbReference type="ARBA" id="ARBA00004123"/>
    </source>
</evidence>
<sequence length="254" mass="27542">MSTDARSLLRAAANERAKAGASGIADRFASYSSTGGLRCSACSYVVIKHESLWGAHVLSKSHRANALRIKEEELRQAEIQRTKDGKRKAEDAAPEQDESADADALGSDADDAVQGSKRARTDSTNEPQAKSASIDPEWELFKSQMESTEPEAGAAESTAGAGAALEAEAQLISHDEQGSGPAGTDGAAEEKSAEELEAEERARKEQEEREEILSRMEEEQRQQDEADSRVSALKQRLQRIKQARLDKQKAKSKS</sequence>
<feature type="compositionally biased region" description="Basic and acidic residues" evidence="6">
    <location>
        <begin position="78"/>
        <end position="91"/>
    </location>
</feature>
<dbReference type="AlphaFoldDB" id="A0A2N8UBN5"/>
<evidence type="ECO:0000256" key="5">
    <source>
        <dbReference type="ARBA" id="ARBA00023242"/>
    </source>
</evidence>
<comment type="subcellular location">
    <subcellularLocation>
        <location evidence="1">Nucleus</location>
    </subcellularLocation>
</comment>
<dbReference type="GO" id="GO:0033260">
    <property type="term" value="P:nuclear DNA replication"/>
    <property type="evidence" value="ECO:0007669"/>
    <property type="project" value="TreeGrafter"/>
</dbReference>
<accession>A0A2N8UBN5</accession>
<keyword evidence="3" id="KW-0863">Zinc-finger</keyword>
<feature type="region of interest" description="Disordered" evidence="6">
    <location>
        <begin position="78"/>
        <end position="234"/>
    </location>
</feature>
<dbReference type="InterPro" id="IPR040050">
    <property type="entry name" value="ZNF830-like"/>
</dbReference>
<dbReference type="PANTHER" id="PTHR13278">
    <property type="entry name" value="ZINC FINGER PROTEIN 830"/>
    <property type="match status" value="1"/>
</dbReference>
<evidence type="ECO:0000256" key="4">
    <source>
        <dbReference type="ARBA" id="ARBA00022833"/>
    </source>
</evidence>
<evidence type="ECO:0008006" key="9">
    <source>
        <dbReference type="Google" id="ProtNLM"/>
    </source>
</evidence>
<reference evidence="7 8" key="1">
    <citation type="submission" date="2017-02" db="EMBL/GenBank/DDBJ databases">
        <authorList>
            <person name="Peterson S.W."/>
        </authorList>
    </citation>
    <scope>NUCLEOTIDE SEQUENCE [LARGE SCALE GENOMIC DNA]</scope>
    <source>
        <strain evidence="7 8">SRS1_H2-8</strain>
    </source>
</reference>
<evidence type="ECO:0000256" key="2">
    <source>
        <dbReference type="ARBA" id="ARBA00022723"/>
    </source>
</evidence>
<organism evidence="7 8">
    <name type="scientific">Sporisorium reilianum f. sp. reilianum</name>
    <dbReference type="NCBI Taxonomy" id="72559"/>
    <lineage>
        <taxon>Eukaryota</taxon>
        <taxon>Fungi</taxon>
        <taxon>Dikarya</taxon>
        <taxon>Basidiomycota</taxon>
        <taxon>Ustilaginomycotina</taxon>
        <taxon>Ustilaginomycetes</taxon>
        <taxon>Ustilaginales</taxon>
        <taxon>Ustilaginaceae</taxon>
        <taxon>Sporisorium</taxon>
    </lineage>
</organism>
<feature type="compositionally biased region" description="Polar residues" evidence="6">
    <location>
        <begin position="122"/>
        <end position="131"/>
    </location>
</feature>
<evidence type="ECO:0000313" key="8">
    <source>
        <dbReference type="Proteomes" id="UP000239563"/>
    </source>
</evidence>
<keyword evidence="4" id="KW-0862">Zinc</keyword>
<keyword evidence="2" id="KW-0479">Metal-binding</keyword>
<dbReference type="GO" id="GO:0044773">
    <property type="term" value="P:mitotic DNA damage checkpoint signaling"/>
    <property type="evidence" value="ECO:0007669"/>
    <property type="project" value="TreeGrafter"/>
</dbReference>
<protein>
    <recommendedName>
        <fullName evidence="9">Coiled-coil domain-containing protein 16</fullName>
    </recommendedName>
</protein>
<dbReference type="GO" id="GO:0008270">
    <property type="term" value="F:zinc ion binding"/>
    <property type="evidence" value="ECO:0007669"/>
    <property type="project" value="UniProtKB-KW"/>
</dbReference>
<dbReference type="Proteomes" id="UP000239563">
    <property type="component" value="Chromosome V"/>
</dbReference>
<evidence type="ECO:0000256" key="6">
    <source>
        <dbReference type="SAM" id="MobiDB-lite"/>
    </source>
</evidence>
<feature type="compositionally biased region" description="Acidic residues" evidence="6">
    <location>
        <begin position="92"/>
        <end position="101"/>
    </location>
</feature>
<dbReference type="GO" id="GO:0005681">
    <property type="term" value="C:spliceosomal complex"/>
    <property type="evidence" value="ECO:0007669"/>
    <property type="project" value="InterPro"/>
</dbReference>
<dbReference type="GO" id="GO:0003676">
    <property type="term" value="F:nucleic acid binding"/>
    <property type="evidence" value="ECO:0007669"/>
    <property type="project" value="InterPro"/>
</dbReference>
<name>A0A2N8UBN5_9BASI</name>
<dbReference type="PANTHER" id="PTHR13278:SF0">
    <property type="entry name" value="ZINC FINGER PROTEIN 830"/>
    <property type="match status" value="1"/>
</dbReference>
<gene>
    <name evidence="7" type="ORF">SRS1_13276</name>
</gene>
<evidence type="ECO:0000313" key="7">
    <source>
        <dbReference type="EMBL" id="SJX62427.1"/>
    </source>
</evidence>
<feature type="compositionally biased region" description="Low complexity" evidence="6">
    <location>
        <begin position="146"/>
        <end position="169"/>
    </location>
</feature>
<feature type="compositionally biased region" description="Basic and acidic residues" evidence="6">
    <location>
        <begin position="188"/>
        <end position="228"/>
    </location>
</feature>
<keyword evidence="5" id="KW-0539">Nucleus</keyword>
<proteinExistence type="predicted"/>